<feature type="transmembrane region" description="Helical" evidence="2">
    <location>
        <begin position="362"/>
        <end position="389"/>
    </location>
</feature>
<evidence type="ECO:0000313" key="3">
    <source>
        <dbReference type="EMBL" id="KAF2650399.1"/>
    </source>
</evidence>
<keyword evidence="2" id="KW-1133">Transmembrane helix</keyword>
<dbReference type="Proteomes" id="UP000799324">
    <property type="component" value="Unassembled WGS sequence"/>
</dbReference>
<feature type="region of interest" description="Disordered" evidence="1">
    <location>
        <begin position="227"/>
        <end position="258"/>
    </location>
</feature>
<feature type="transmembrane region" description="Helical" evidence="2">
    <location>
        <begin position="177"/>
        <end position="199"/>
    </location>
</feature>
<keyword evidence="2" id="KW-0812">Transmembrane</keyword>
<gene>
    <name evidence="3" type="ORF">K491DRAFT_720795</name>
</gene>
<protein>
    <submittedName>
        <fullName evidence="3">Uncharacterized protein</fullName>
    </submittedName>
</protein>
<dbReference type="EMBL" id="MU004456">
    <property type="protein sequence ID" value="KAF2650399.1"/>
    <property type="molecule type" value="Genomic_DNA"/>
</dbReference>
<sequence>MKQVNKGPARTAPLPYPDREPTPPPPRPPLKVTDPRERFPGHLGQPTSRDSRPSPYGVEIPPFTPLHDAIASPLASHPPPASLGFPVSRPGDTKTPTSAYTSDFAAIDIPEIPNAQASLPDSRTPESRLRGPVPGSPIAERSVPFAQSPFAENHPRPMSVAEPVLTQRVRDVPVKRWWILLPITAIAAIAAAVLSIMNYTKLHKQRAKTLDSSPTFTSAAKETSFRVSGSMTSVNNPMSTTTTTTPTPTPTSTSTSTSTPIVISTTIIMTTTSTSDVPSTTPSTPSSTSSTVVTTPSSAGKKSTLATTSTTMDFPPLRTSKLDQRNPKDKKVGKICGTSGNSTMYYCTGDVGRVLPNMASSVLYLVGCLLLLGYFLFAFICGPVLHYYIQYSRKVKNKDAWVDTAKEVSPRMNDESVGHIGTNLLNNDGGHVKKTVKWITDKLKFWGKKRGEVHTLPYPTKRDIVVPRIDPTSGPTVTEYVTATTTATVTRTMTLSNSSGVTVNPSALPTVGSPSVPPISGAERLSGLPLLVWLLGGYRHRKHRTSVYHVPAFEDVGQAPLYCSTLPQTTAADQRDVPGTLTSTIRRLIDPGTHTADTKSDIEEPI</sequence>
<keyword evidence="2" id="KW-0472">Membrane</keyword>
<feature type="region of interest" description="Disordered" evidence="1">
    <location>
        <begin position="112"/>
        <end position="138"/>
    </location>
</feature>
<feature type="region of interest" description="Disordered" evidence="1">
    <location>
        <begin position="272"/>
        <end position="334"/>
    </location>
</feature>
<feature type="region of interest" description="Disordered" evidence="1">
    <location>
        <begin position="1"/>
        <end position="98"/>
    </location>
</feature>
<name>A0A6A6SRR0_9PLEO</name>
<feature type="compositionally biased region" description="Polar residues" evidence="1">
    <location>
        <begin position="300"/>
        <end position="312"/>
    </location>
</feature>
<organism evidence="3 4">
    <name type="scientific">Lophiostoma macrostomum CBS 122681</name>
    <dbReference type="NCBI Taxonomy" id="1314788"/>
    <lineage>
        <taxon>Eukaryota</taxon>
        <taxon>Fungi</taxon>
        <taxon>Dikarya</taxon>
        <taxon>Ascomycota</taxon>
        <taxon>Pezizomycotina</taxon>
        <taxon>Dothideomycetes</taxon>
        <taxon>Pleosporomycetidae</taxon>
        <taxon>Pleosporales</taxon>
        <taxon>Lophiostomataceae</taxon>
        <taxon>Lophiostoma</taxon>
    </lineage>
</organism>
<feature type="compositionally biased region" description="Low complexity" evidence="1">
    <location>
        <begin position="272"/>
        <end position="298"/>
    </location>
</feature>
<keyword evidence="4" id="KW-1185">Reference proteome</keyword>
<proteinExistence type="predicted"/>
<feature type="compositionally biased region" description="Low complexity" evidence="1">
    <location>
        <begin position="230"/>
        <end position="258"/>
    </location>
</feature>
<evidence type="ECO:0000256" key="2">
    <source>
        <dbReference type="SAM" id="Phobius"/>
    </source>
</evidence>
<accession>A0A6A6SRR0</accession>
<dbReference type="AlphaFoldDB" id="A0A6A6SRR0"/>
<reference evidence="3" key="1">
    <citation type="journal article" date="2020" name="Stud. Mycol.">
        <title>101 Dothideomycetes genomes: a test case for predicting lifestyles and emergence of pathogens.</title>
        <authorList>
            <person name="Haridas S."/>
            <person name="Albert R."/>
            <person name="Binder M."/>
            <person name="Bloem J."/>
            <person name="Labutti K."/>
            <person name="Salamov A."/>
            <person name="Andreopoulos B."/>
            <person name="Baker S."/>
            <person name="Barry K."/>
            <person name="Bills G."/>
            <person name="Bluhm B."/>
            <person name="Cannon C."/>
            <person name="Castanera R."/>
            <person name="Culley D."/>
            <person name="Daum C."/>
            <person name="Ezra D."/>
            <person name="Gonzalez J."/>
            <person name="Henrissat B."/>
            <person name="Kuo A."/>
            <person name="Liang C."/>
            <person name="Lipzen A."/>
            <person name="Lutzoni F."/>
            <person name="Magnuson J."/>
            <person name="Mondo S."/>
            <person name="Nolan M."/>
            <person name="Ohm R."/>
            <person name="Pangilinan J."/>
            <person name="Park H.-J."/>
            <person name="Ramirez L."/>
            <person name="Alfaro M."/>
            <person name="Sun H."/>
            <person name="Tritt A."/>
            <person name="Yoshinaga Y."/>
            <person name="Zwiers L.-H."/>
            <person name="Turgeon B."/>
            <person name="Goodwin S."/>
            <person name="Spatafora J."/>
            <person name="Crous P."/>
            <person name="Grigoriev I."/>
        </authorList>
    </citation>
    <scope>NUCLEOTIDE SEQUENCE</scope>
    <source>
        <strain evidence="3">CBS 122681</strain>
    </source>
</reference>
<evidence type="ECO:0000256" key="1">
    <source>
        <dbReference type="SAM" id="MobiDB-lite"/>
    </source>
</evidence>
<feature type="compositionally biased region" description="Basic and acidic residues" evidence="1">
    <location>
        <begin position="320"/>
        <end position="332"/>
    </location>
</feature>
<evidence type="ECO:0000313" key="4">
    <source>
        <dbReference type="Proteomes" id="UP000799324"/>
    </source>
</evidence>